<organism evidence="2 3">
    <name type="scientific">Multifurca ochricompacta</name>
    <dbReference type="NCBI Taxonomy" id="376703"/>
    <lineage>
        <taxon>Eukaryota</taxon>
        <taxon>Fungi</taxon>
        <taxon>Dikarya</taxon>
        <taxon>Basidiomycota</taxon>
        <taxon>Agaricomycotina</taxon>
        <taxon>Agaricomycetes</taxon>
        <taxon>Russulales</taxon>
        <taxon>Russulaceae</taxon>
        <taxon>Multifurca</taxon>
    </lineage>
</organism>
<protein>
    <recommendedName>
        <fullName evidence="1">SPX domain-containing protein</fullName>
    </recommendedName>
</protein>
<feature type="domain" description="SPX" evidence="1">
    <location>
        <begin position="1"/>
        <end position="153"/>
    </location>
</feature>
<dbReference type="InterPro" id="IPR004331">
    <property type="entry name" value="SPX_dom"/>
</dbReference>
<dbReference type="AlphaFoldDB" id="A0AAD4M373"/>
<accession>A0AAD4M373</accession>
<gene>
    <name evidence="2" type="ORF">B0F90DRAFT_685985</name>
</gene>
<evidence type="ECO:0000259" key="1">
    <source>
        <dbReference type="PROSITE" id="PS51382"/>
    </source>
</evidence>
<dbReference type="EMBL" id="WTXG01000027">
    <property type="protein sequence ID" value="KAI0298700.1"/>
    <property type="molecule type" value="Genomic_DNA"/>
</dbReference>
<evidence type="ECO:0000313" key="2">
    <source>
        <dbReference type="EMBL" id="KAI0298700.1"/>
    </source>
</evidence>
<sequence length="153" mass="17616">MTLARDTQSSPKLEIHQLAVPPSNSRLLGGLRRRPTAQFLQLPSPACSLTLYELLESIPPVQLAFFDKLNHELSKTESFFIAREAEARMRSLQLREQLEELRDHRRLFRDAHSGARRRTSLSFPPAPISDVSKRMNRVLHSLTVSITWTVRFQ</sequence>
<name>A0AAD4M373_9AGAM</name>
<evidence type="ECO:0000313" key="3">
    <source>
        <dbReference type="Proteomes" id="UP001203297"/>
    </source>
</evidence>
<keyword evidence="3" id="KW-1185">Reference proteome</keyword>
<dbReference type="PROSITE" id="PS51382">
    <property type="entry name" value="SPX"/>
    <property type="match status" value="1"/>
</dbReference>
<reference evidence="2" key="1">
    <citation type="journal article" date="2022" name="New Phytol.">
        <title>Evolutionary transition to the ectomycorrhizal habit in the genomes of a hyperdiverse lineage of mushroom-forming fungi.</title>
        <authorList>
            <person name="Looney B."/>
            <person name="Miyauchi S."/>
            <person name="Morin E."/>
            <person name="Drula E."/>
            <person name="Courty P.E."/>
            <person name="Kohler A."/>
            <person name="Kuo A."/>
            <person name="LaButti K."/>
            <person name="Pangilinan J."/>
            <person name="Lipzen A."/>
            <person name="Riley R."/>
            <person name="Andreopoulos W."/>
            <person name="He G."/>
            <person name="Johnson J."/>
            <person name="Nolan M."/>
            <person name="Tritt A."/>
            <person name="Barry K.W."/>
            <person name="Grigoriev I.V."/>
            <person name="Nagy L.G."/>
            <person name="Hibbett D."/>
            <person name="Henrissat B."/>
            <person name="Matheny P.B."/>
            <person name="Labbe J."/>
            <person name="Martin F.M."/>
        </authorList>
    </citation>
    <scope>NUCLEOTIDE SEQUENCE</scope>
    <source>
        <strain evidence="2">BPL690</strain>
    </source>
</reference>
<comment type="caution">
    <text evidence="2">The sequence shown here is derived from an EMBL/GenBank/DDBJ whole genome shotgun (WGS) entry which is preliminary data.</text>
</comment>
<dbReference type="Proteomes" id="UP001203297">
    <property type="component" value="Unassembled WGS sequence"/>
</dbReference>
<dbReference type="Pfam" id="PF03105">
    <property type="entry name" value="SPX"/>
    <property type="match status" value="1"/>
</dbReference>
<proteinExistence type="predicted"/>